<accession>M2QZ69</accession>
<evidence type="ECO:0000313" key="2">
    <source>
        <dbReference type="EMBL" id="EMD31836.1"/>
    </source>
</evidence>
<dbReference type="EMBL" id="KB445815">
    <property type="protein sequence ID" value="EMD31836.1"/>
    <property type="molecule type" value="Genomic_DNA"/>
</dbReference>
<sequence length="232" mass="25984">MSLGMASFNHSTTSVSNLSPPAVDDRLFSNDLECVLQNTRQNESDASVPRPLHKRKDTVDVEGDFEEDHEDGSGEGSNEDYEEGSEDDHEGGAAEDFEEDSENSESDSSDVSVTTWIPPKIHAGNLEYTIWKLMPFEEHEIYDELIVHLFEACKGPWPSYEEVLNDVKLASSILLLVVATACPNIPLKPQWRVSENVAVLAEQDNLRKKLAFAVLGKSFQKLRSLGFWYDGY</sequence>
<feature type="region of interest" description="Disordered" evidence="1">
    <location>
        <begin position="1"/>
        <end position="25"/>
    </location>
</feature>
<gene>
    <name evidence="2" type="ORF">CERSUDRAFT_119409</name>
</gene>
<evidence type="ECO:0000256" key="1">
    <source>
        <dbReference type="SAM" id="MobiDB-lite"/>
    </source>
</evidence>
<protein>
    <recommendedName>
        <fullName evidence="4">PiggyBac transposable element-derived protein domain-containing protein</fullName>
    </recommendedName>
</protein>
<feature type="compositionally biased region" description="Acidic residues" evidence="1">
    <location>
        <begin position="77"/>
        <end position="108"/>
    </location>
</feature>
<feature type="compositionally biased region" description="Polar residues" evidence="1">
    <location>
        <begin position="8"/>
        <end position="19"/>
    </location>
</feature>
<keyword evidence="3" id="KW-1185">Reference proteome</keyword>
<evidence type="ECO:0008006" key="4">
    <source>
        <dbReference type="Google" id="ProtNLM"/>
    </source>
</evidence>
<reference evidence="2 3" key="1">
    <citation type="journal article" date="2012" name="Proc. Natl. Acad. Sci. U.S.A.">
        <title>Comparative genomics of Ceriporiopsis subvermispora and Phanerochaete chrysosporium provide insight into selective ligninolysis.</title>
        <authorList>
            <person name="Fernandez-Fueyo E."/>
            <person name="Ruiz-Duenas F.J."/>
            <person name="Ferreira P."/>
            <person name="Floudas D."/>
            <person name="Hibbett D.S."/>
            <person name="Canessa P."/>
            <person name="Larrondo L.F."/>
            <person name="James T.Y."/>
            <person name="Seelenfreund D."/>
            <person name="Lobos S."/>
            <person name="Polanco R."/>
            <person name="Tello M."/>
            <person name="Honda Y."/>
            <person name="Watanabe T."/>
            <person name="Watanabe T."/>
            <person name="Ryu J.S."/>
            <person name="Kubicek C.P."/>
            <person name="Schmoll M."/>
            <person name="Gaskell J."/>
            <person name="Hammel K.E."/>
            <person name="St John F.J."/>
            <person name="Vanden Wymelenberg A."/>
            <person name="Sabat G."/>
            <person name="Splinter BonDurant S."/>
            <person name="Syed K."/>
            <person name="Yadav J.S."/>
            <person name="Doddapaneni H."/>
            <person name="Subramanian V."/>
            <person name="Lavin J.L."/>
            <person name="Oguiza J.A."/>
            <person name="Perez G."/>
            <person name="Pisabarro A.G."/>
            <person name="Ramirez L."/>
            <person name="Santoyo F."/>
            <person name="Master E."/>
            <person name="Coutinho P.M."/>
            <person name="Henrissat B."/>
            <person name="Lombard V."/>
            <person name="Magnuson J.K."/>
            <person name="Kuees U."/>
            <person name="Hori C."/>
            <person name="Igarashi K."/>
            <person name="Samejima M."/>
            <person name="Held B.W."/>
            <person name="Barry K.W."/>
            <person name="LaButti K.M."/>
            <person name="Lapidus A."/>
            <person name="Lindquist E.A."/>
            <person name="Lucas S.M."/>
            <person name="Riley R."/>
            <person name="Salamov A.A."/>
            <person name="Hoffmeister D."/>
            <person name="Schwenk D."/>
            <person name="Hadar Y."/>
            <person name="Yarden O."/>
            <person name="de Vries R.P."/>
            <person name="Wiebenga A."/>
            <person name="Stenlid J."/>
            <person name="Eastwood D."/>
            <person name="Grigoriev I.V."/>
            <person name="Berka R.M."/>
            <person name="Blanchette R.A."/>
            <person name="Kersten P."/>
            <person name="Martinez A.T."/>
            <person name="Vicuna R."/>
            <person name="Cullen D."/>
        </authorList>
    </citation>
    <scope>NUCLEOTIDE SEQUENCE [LARGE SCALE GENOMIC DNA]</scope>
    <source>
        <strain evidence="2 3">B</strain>
    </source>
</reference>
<dbReference type="OrthoDB" id="10521171at2759"/>
<dbReference type="HOGENOM" id="CLU_1194763_0_0_1"/>
<feature type="region of interest" description="Disordered" evidence="1">
    <location>
        <begin position="38"/>
        <end position="112"/>
    </location>
</feature>
<dbReference type="AlphaFoldDB" id="M2QZ69"/>
<dbReference type="Proteomes" id="UP000016930">
    <property type="component" value="Unassembled WGS sequence"/>
</dbReference>
<feature type="compositionally biased region" description="Acidic residues" evidence="1">
    <location>
        <begin position="60"/>
        <end position="70"/>
    </location>
</feature>
<evidence type="ECO:0000313" key="3">
    <source>
        <dbReference type="Proteomes" id="UP000016930"/>
    </source>
</evidence>
<organism evidence="2 3">
    <name type="scientific">Ceriporiopsis subvermispora (strain B)</name>
    <name type="common">White-rot fungus</name>
    <name type="synonym">Gelatoporia subvermispora</name>
    <dbReference type="NCBI Taxonomy" id="914234"/>
    <lineage>
        <taxon>Eukaryota</taxon>
        <taxon>Fungi</taxon>
        <taxon>Dikarya</taxon>
        <taxon>Basidiomycota</taxon>
        <taxon>Agaricomycotina</taxon>
        <taxon>Agaricomycetes</taxon>
        <taxon>Polyporales</taxon>
        <taxon>Gelatoporiaceae</taxon>
        <taxon>Gelatoporia</taxon>
    </lineage>
</organism>
<name>M2QZ69_CERS8</name>
<proteinExistence type="predicted"/>